<feature type="compositionally biased region" description="Polar residues" evidence="1">
    <location>
        <begin position="391"/>
        <end position="404"/>
    </location>
</feature>
<sequence length="1219" mass="128917">MADLKSPPSRGKRTVIRRFVPERLADFDEQVWPVNIAILVFAGFVTGIVLATTPDFFDPRPLYNGLVRLGIIAGLVLLLLWSTAHVRAPTARRIQFCVVLSLFLHLLVAVLLREQYLKLIAFIRENSLPAESETEETITLPEYGIDSVEEANQLSEYTRPVQALPRDNVAADQLIDRPRPGSPAPLSAPQEMPDLSREQSSPLVPPRAEETVREQSSDSELSAPRRTLPAPGEITHLAPLDAPPERSSVEPEVSPRDQVQREQAAATLKRPEEAPDQSTNPQVSLPARVTAERMPATSPPLSRPQQREVSREQLLASQSPSITVPEPQGTSSPGELRSSEIVPRRSQTVAAPAQASGEPQPVTPAELAVIHPAPRPERMTRPEMAVGPVGTRQTARSGLETSSIAGIGENAELQSIPQTAGAPRLARSPEEPAIGGPARERTTISSPATAGSMGNITDIVNAAPAGMAASRRPRSGDSSDFMGVTGTGEPGASSPRQGPPGEILGSVAALTPTEPQPSGAGGSNLRGAATRLEPRATGIGPAPISVGLARQEPGVGSSGSGETGGGLASELTGGMGLASSGPARGLGAAREEGGAEGQAFSMGNTRPGNRGLGEASSPLIANQAALEGTVSGTSAGPTAGGTPSDRPSATALTYGRGTSRQALPSLAGFGSGSSAPAGTSDLAGMKGDTVPSVSGSLPPRLFDRTAAGGNWGSSGNPGGSVRSSATLRGQDNAPYITSQAPIAAETGGTGQAGQSLARAEIGRQAGDEPRRVVELPPLTAGAGRGGSPSGDLLNDGLTLPVRRGGGEMSRPEIVGPGGARLASRSALGVASPEVLRGAAETEPAEAFAQRNPEIRGARAMEFGGSSETERAVEKGLEFLARIQFPDGHWSLHRLPDHVPDPQKTFHTGTMHGDTAATGLALLAFLGAGYTHQGSRYRDTVGRALRWLVENQSSDGRFFRDQTDSNLYTRFYGHGLATIAICEAYGMTRDPALRQPAERAIGFIVQSQNPELGGWRYESRKETDTSVSGWQLMALKSAQMAGLQVPTTTLEGVSRWLDLAQAEGGARYVYSPYVASTSASHLKAPSRAMTAEGLLMRIYLGWGPENPALQRGADFLVQNLPSYGNDENPLRDAYYWYYATQVMFQMQGEHWKTWNQAIQQLLPREQVQSGPWAGSWDPLRSVPDRWGKEAGRLYVTAMHLLILEVYYRHLPLFRTLAQKD</sequence>
<evidence type="ECO:0000256" key="1">
    <source>
        <dbReference type="SAM" id="MobiDB-lite"/>
    </source>
</evidence>
<keyword evidence="2" id="KW-1133">Transmembrane helix</keyword>
<evidence type="ECO:0008006" key="5">
    <source>
        <dbReference type="Google" id="ProtNLM"/>
    </source>
</evidence>
<feature type="compositionally biased region" description="Basic and acidic residues" evidence="1">
    <location>
        <begin position="207"/>
        <end position="216"/>
    </location>
</feature>
<accession>A0A286RLZ9</accession>
<dbReference type="KEGG" id="ttf:THTE_4370"/>
<keyword evidence="2" id="KW-0472">Membrane</keyword>
<dbReference type="CDD" id="cd00688">
    <property type="entry name" value="ISOPREN_C2_like"/>
    <property type="match status" value="1"/>
</dbReference>
<feature type="compositionally biased region" description="Polar residues" evidence="1">
    <location>
        <begin position="645"/>
        <end position="661"/>
    </location>
</feature>
<feature type="transmembrane region" description="Helical" evidence="2">
    <location>
        <begin position="94"/>
        <end position="112"/>
    </location>
</feature>
<feature type="compositionally biased region" description="Polar residues" evidence="1">
    <location>
        <begin position="443"/>
        <end position="455"/>
    </location>
</feature>
<dbReference type="OrthoDB" id="238862at2"/>
<gene>
    <name evidence="3" type="ORF">THTE_4370</name>
</gene>
<name>A0A286RLZ9_9BACT</name>
<organism evidence="3 4">
    <name type="scientific">Thermogutta terrifontis</name>
    <dbReference type="NCBI Taxonomy" id="1331910"/>
    <lineage>
        <taxon>Bacteria</taxon>
        <taxon>Pseudomonadati</taxon>
        <taxon>Planctomycetota</taxon>
        <taxon>Planctomycetia</taxon>
        <taxon>Pirellulales</taxon>
        <taxon>Thermoguttaceae</taxon>
        <taxon>Thermogutta</taxon>
    </lineage>
</organism>
<evidence type="ECO:0000313" key="3">
    <source>
        <dbReference type="EMBL" id="ASV76971.1"/>
    </source>
</evidence>
<feature type="compositionally biased region" description="Polar residues" evidence="1">
    <location>
        <begin position="315"/>
        <end position="333"/>
    </location>
</feature>
<dbReference type="AlphaFoldDB" id="A0A286RLZ9"/>
<keyword evidence="2" id="KW-0812">Transmembrane</keyword>
<feature type="compositionally biased region" description="Low complexity" evidence="1">
    <location>
        <begin position="662"/>
        <end position="678"/>
    </location>
</feature>
<reference evidence="3 4" key="1">
    <citation type="journal article" name="Front. Microbiol.">
        <title>Sugar Metabolism of the First Thermophilic Planctomycete Thermogutta terrifontis: Comparative Genomic and Transcriptomic Approaches.</title>
        <authorList>
            <person name="Elcheninov A.G."/>
            <person name="Menzel P."/>
            <person name="Gudbergsdottir S.R."/>
            <person name="Slesarev A.I."/>
            <person name="Kadnikov V.V."/>
            <person name="Krogh A."/>
            <person name="Bonch-Osmolovskaya E.A."/>
            <person name="Peng X."/>
            <person name="Kublanov I.V."/>
        </authorList>
    </citation>
    <scope>NUCLEOTIDE SEQUENCE [LARGE SCALE GENOMIC DNA]</scope>
    <source>
        <strain evidence="3 4">R1</strain>
    </source>
</reference>
<proteinExistence type="predicted"/>
<dbReference type="RefSeq" id="WP_095416624.1">
    <property type="nucleotide sequence ID" value="NZ_CP018477.1"/>
</dbReference>
<feature type="compositionally biased region" description="Basic and acidic residues" evidence="1">
    <location>
        <begin position="243"/>
        <end position="260"/>
    </location>
</feature>
<dbReference type="SUPFAM" id="SSF48239">
    <property type="entry name" value="Terpenoid cyclases/Protein prenyltransferases"/>
    <property type="match status" value="1"/>
</dbReference>
<dbReference type="Gene3D" id="1.50.10.20">
    <property type="match status" value="2"/>
</dbReference>
<dbReference type="InterPro" id="IPR008930">
    <property type="entry name" value="Terpenoid_cyclase/PrenylTrfase"/>
</dbReference>
<feature type="transmembrane region" description="Helical" evidence="2">
    <location>
        <begin position="31"/>
        <end position="50"/>
    </location>
</feature>
<feature type="compositionally biased region" description="Low complexity" evidence="1">
    <location>
        <begin position="630"/>
        <end position="644"/>
    </location>
</feature>
<evidence type="ECO:0000256" key="2">
    <source>
        <dbReference type="SAM" id="Phobius"/>
    </source>
</evidence>
<evidence type="ECO:0000313" key="4">
    <source>
        <dbReference type="Proteomes" id="UP000215086"/>
    </source>
</evidence>
<keyword evidence="4" id="KW-1185">Reference proteome</keyword>
<feature type="transmembrane region" description="Helical" evidence="2">
    <location>
        <begin position="62"/>
        <end position="82"/>
    </location>
</feature>
<feature type="compositionally biased region" description="Gly residues" evidence="1">
    <location>
        <begin position="556"/>
        <end position="567"/>
    </location>
</feature>
<dbReference type="EMBL" id="CP018477">
    <property type="protein sequence ID" value="ASV76971.1"/>
    <property type="molecule type" value="Genomic_DNA"/>
</dbReference>
<dbReference type="Proteomes" id="UP000215086">
    <property type="component" value="Chromosome"/>
</dbReference>
<feature type="region of interest" description="Disordered" evidence="1">
    <location>
        <begin position="630"/>
        <end position="698"/>
    </location>
</feature>
<protein>
    <recommendedName>
        <fullName evidence="5">Squalene cyclase C-terminal domain-containing protein</fullName>
    </recommendedName>
</protein>
<feature type="region of interest" description="Disordered" evidence="1">
    <location>
        <begin position="171"/>
        <end position="615"/>
    </location>
</feature>